<keyword evidence="3" id="KW-1185">Reference proteome</keyword>
<organism evidence="2 3">
    <name type="scientific">Adiantum capillus-veneris</name>
    <name type="common">Maidenhair fern</name>
    <dbReference type="NCBI Taxonomy" id="13818"/>
    <lineage>
        <taxon>Eukaryota</taxon>
        <taxon>Viridiplantae</taxon>
        <taxon>Streptophyta</taxon>
        <taxon>Embryophyta</taxon>
        <taxon>Tracheophyta</taxon>
        <taxon>Polypodiopsida</taxon>
        <taxon>Polypodiidae</taxon>
        <taxon>Polypodiales</taxon>
        <taxon>Pteridineae</taxon>
        <taxon>Pteridaceae</taxon>
        <taxon>Vittarioideae</taxon>
        <taxon>Adiantum</taxon>
    </lineage>
</organism>
<dbReference type="InterPro" id="IPR041588">
    <property type="entry name" value="Integrase_H2C2"/>
</dbReference>
<gene>
    <name evidence="2" type="ORF">GOP47_0024205</name>
</gene>
<accession>A0A9D4U5G6</accession>
<dbReference type="InterPro" id="IPR036397">
    <property type="entry name" value="RNaseH_sf"/>
</dbReference>
<comment type="caution">
    <text evidence="2">The sequence shown here is derived from an EMBL/GenBank/DDBJ whole genome shotgun (WGS) entry which is preliminary data.</text>
</comment>
<dbReference type="PROSITE" id="PS50994">
    <property type="entry name" value="INTEGRASE"/>
    <property type="match status" value="1"/>
</dbReference>
<reference evidence="2" key="1">
    <citation type="submission" date="2021-01" db="EMBL/GenBank/DDBJ databases">
        <title>Adiantum capillus-veneris genome.</title>
        <authorList>
            <person name="Fang Y."/>
            <person name="Liao Q."/>
        </authorList>
    </citation>
    <scope>NUCLEOTIDE SEQUENCE</scope>
    <source>
        <strain evidence="2">H3</strain>
        <tissue evidence="2">Leaf</tissue>
    </source>
</reference>
<dbReference type="Gene3D" id="3.30.420.10">
    <property type="entry name" value="Ribonuclease H-like superfamily/Ribonuclease H"/>
    <property type="match status" value="1"/>
</dbReference>
<sequence length="307" mass="34839">MHVVGLYVTPASYAGREMLKDVDDFLSIGQGPAGMSKLQRKRITQKASKFTLIGEDLMVYGHDVVLRRVLYKEEIGMVLTQCHEESGHQGKDYVLFLILRAGFWWPSLVRDVHYWCKTCHKCQVMGERRLVAESQGAILAQNAFEKLGLDAIGPLPKSASGKKYILVAIDYLTRWVEAKAVKEANSFSVAQFVFDSVCCRFGVPWVLISDRGQGFHNKLVRALVENMEIQQRFSSPYHPQCNGLVENANGQIIKILTKYIDKQMEDWEGNLDKCLWASRTSYKVATTNFTPYELVFGKEAVYLYTSS</sequence>
<dbReference type="GO" id="GO:0003676">
    <property type="term" value="F:nucleic acid binding"/>
    <property type="evidence" value="ECO:0007669"/>
    <property type="project" value="InterPro"/>
</dbReference>
<evidence type="ECO:0000313" key="3">
    <source>
        <dbReference type="Proteomes" id="UP000886520"/>
    </source>
</evidence>
<dbReference type="GO" id="GO:0015074">
    <property type="term" value="P:DNA integration"/>
    <property type="evidence" value="ECO:0007669"/>
    <property type="project" value="InterPro"/>
</dbReference>
<protein>
    <recommendedName>
        <fullName evidence="1">Integrase catalytic domain-containing protein</fullName>
    </recommendedName>
</protein>
<dbReference type="Pfam" id="PF17921">
    <property type="entry name" value="Integrase_H2C2"/>
    <property type="match status" value="1"/>
</dbReference>
<dbReference type="Gene3D" id="1.10.340.70">
    <property type="match status" value="1"/>
</dbReference>
<dbReference type="InterPro" id="IPR050951">
    <property type="entry name" value="Retrovirus_Pol_polyprotein"/>
</dbReference>
<dbReference type="InterPro" id="IPR001584">
    <property type="entry name" value="Integrase_cat-core"/>
</dbReference>
<dbReference type="PANTHER" id="PTHR37984">
    <property type="entry name" value="PROTEIN CBG26694"/>
    <property type="match status" value="1"/>
</dbReference>
<proteinExistence type="predicted"/>
<evidence type="ECO:0000259" key="1">
    <source>
        <dbReference type="PROSITE" id="PS50994"/>
    </source>
</evidence>
<dbReference type="Proteomes" id="UP000886520">
    <property type="component" value="Chromosome 23"/>
</dbReference>
<dbReference type="PANTHER" id="PTHR37984:SF5">
    <property type="entry name" value="PROTEIN NYNRIN-LIKE"/>
    <property type="match status" value="1"/>
</dbReference>
<dbReference type="AlphaFoldDB" id="A0A9D4U5G6"/>
<dbReference type="SUPFAM" id="SSF53098">
    <property type="entry name" value="Ribonuclease H-like"/>
    <property type="match status" value="1"/>
</dbReference>
<dbReference type="InterPro" id="IPR012337">
    <property type="entry name" value="RNaseH-like_sf"/>
</dbReference>
<dbReference type="Pfam" id="PF00665">
    <property type="entry name" value="rve"/>
    <property type="match status" value="1"/>
</dbReference>
<name>A0A9D4U5G6_ADICA</name>
<evidence type="ECO:0000313" key="2">
    <source>
        <dbReference type="EMBL" id="KAI5061700.1"/>
    </source>
</evidence>
<dbReference type="EMBL" id="JABFUD020000023">
    <property type="protein sequence ID" value="KAI5061700.1"/>
    <property type="molecule type" value="Genomic_DNA"/>
</dbReference>
<feature type="domain" description="Integrase catalytic" evidence="1">
    <location>
        <begin position="139"/>
        <end position="299"/>
    </location>
</feature>